<keyword evidence="3" id="KW-1185">Reference proteome</keyword>
<organism evidence="2 3">
    <name type="scientific">Tahibacter amnicola</name>
    <dbReference type="NCBI Taxonomy" id="2976241"/>
    <lineage>
        <taxon>Bacteria</taxon>
        <taxon>Pseudomonadati</taxon>
        <taxon>Pseudomonadota</taxon>
        <taxon>Gammaproteobacteria</taxon>
        <taxon>Lysobacterales</taxon>
        <taxon>Rhodanobacteraceae</taxon>
        <taxon>Tahibacter</taxon>
    </lineage>
</organism>
<evidence type="ECO:0000256" key="1">
    <source>
        <dbReference type="SAM" id="Phobius"/>
    </source>
</evidence>
<feature type="transmembrane region" description="Helical" evidence="1">
    <location>
        <begin position="20"/>
        <end position="41"/>
    </location>
</feature>
<reference evidence="2" key="1">
    <citation type="submission" date="2022-09" db="EMBL/GenBank/DDBJ databases">
        <title>Tahibacter sp. nov., isolated from a fresh water.</title>
        <authorList>
            <person name="Baek J.H."/>
            <person name="Lee J.K."/>
            <person name="Kim J.M."/>
            <person name="Jeon C.O."/>
        </authorList>
    </citation>
    <scope>NUCLEOTIDE SEQUENCE</scope>
    <source>
        <strain evidence="2">W38</strain>
    </source>
</reference>
<gene>
    <name evidence="2" type="ORF">N4264_22475</name>
</gene>
<evidence type="ECO:0000313" key="3">
    <source>
        <dbReference type="Proteomes" id="UP001064632"/>
    </source>
</evidence>
<feature type="transmembrane region" description="Helical" evidence="1">
    <location>
        <begin position="79"/>
        <end position="110"/>
    </location>
</feature>
<keyword evidence="1" id="KW-0472">Membrane</keyword>
<keyword evidence="1" id="KW-0812">Transmembrane</keyword>
<sequence length="158" mass="16240">MQSAVSTHAPVNPPPRPEGFVSRLMTALTAVMTALAAGAAWSAAALWTGRELGFVAVLVGLLVGGLLRSTGLGHRLVTALFAVVLTLAASLYACALLATASVAMVLGLPLQTTMSNIGLEMALAVAWVRLDWLDGLFITAGCVMAALLVARRGKQSAQ</sequence>
<evidence type="ECO:0000313" key="2">
    <source>
        <dbReference type="EMBL" id="UXI67471.1"/>
    </source>
</evidence>
<feature type="transmembrane region" description="Helical" evidence="1">
    <location>
        <begin position="130"/>
        <end position="150"/>
    </location>
</feature>
<dbReference type="EMBL" id="CP104694">
    <property type="protein sequence ID" value="UXI67471.1"/>
    <property type="molecule type" value="Genomic_DNA"/>
</dbReference>
<feature type="transmembrane region" description="Helical" evidence="1">
    <location>
        <begin position="47"/>
        <end position="67"/>
    </location>
</feature>
<dbReference type="RefSeq" id="WP_261694441.1">
    <property type="nucleotide sequence ID" value="NZ_CP104694.1"/>
</dbReference>
<dbReference type="Proteomes" id="UP001064632">
    <property type="component" value="Chromosome"/>
</dbReference>
<keyword evidence="1" id="KW-1133">Transmembrane helix</keyword>
<proteinExistence type="predicted"/>
<name>A0ABY6BD22_9GAMM</name>
<accession>A0ABY6BD22</accession>
<protein>
    <submittedName>
        <fullName evidence="2">Uncharacterized protein</fullName>
    </submittedName>
</protein>